<dbReference type="RefSeq" id="WP_217695343.1">
    <property type="nucleotide sequence ID" value="NZ_FTOP01000003.1"/>
</dbReference>
<dbReference type="EMBL" id="FTOP01000003">
    <property type="protein sequence ID" value="SIS70076.1"/>
    <property type="molecule type" value="Genomic_DNA"/>
</dbReference>
<dbReference type="Proteomes" id="UP000186026">
    <property type="component" value="Unassembled WGS sequence"/>
</dbReference>
<proteinExistence type="predicted"/>
<sequence length="55" mass="6463">MTKDEIIELLGEPESQYQNEFSYYLGMEKRGIDIGTLTIKFNEEGKVTNYKVRRS</sequence>
<dbReference type="AlphaFoldDB" id="A0A1N7L8C5"/>
<gene>
    <name evidence="1" type="ORF">SAMN05421761_103122</name>
</gene>
<accession>A0A1N7L8C5</accession>
<reference evidence="2" key="1">
    <citation type="submission" date="2017-01" db="EMBL/GenBank/DDBJ databases">
        <authorList>
            <person name="Varghese N."/>
            <person name="Submissions S."/>
        </authorList>
    </citation>
    <scope>NUCLEOTIDE SEQUENCE [LARGE SCALE GENOMIC DNA]</scope>
    <source>
        <strain evidence="2">DSM 46698</strain>
    </source>
</reference>
<name>A0A1N7L8C5_9BACT</name>
<evidence type="ECO:0000313" key="2">
    <source>
        <dbReference type="Proteomes" id="UP000186026"/>
    </source>
</evidence>
<keyword evidence="2" id="KW-1185">Reference proteome</keyword>
<evidence type="ECO:0000313" key="1">
    <source>
        <dbReference type="EMBL" id="SIS70076.1"/>
    </source>
</evidence>
<organism evidence="1 2">
    <name type="scientific">Belliella pelovolcani</name>
    <dbReference type="NCBI Taxonomy" id="529505"/>
    <lineage>
        <taxon>Bacteria</taxon>
        <taxon>Pseudomonadati</taxon>
        <taxon>Bacteroidota</taxon>
        <taxon>Cytophagia</taxon>
        <taxon>Cytophagales</taxon>
        <taxon>Cyclobacteriaceae</taxon>
        <taxon>Belliella</taxon>
    </lineage>
</organism>
<protein>
    <submittedName>
        <fullName evidence="1">Uncharacterized protein</fullName>
    </submittedName>
</protein>